<protein>
    <recommendedName>
        <fullName evidence="5">OPA3-like protein</fullName>
    </recommendedName>
</protein>
<dbReference type="OrthoDB" id="2129069at2759"/>
<keyword evidence="2" id="KW-0175">Coiled coil</keyword>
<dbReference type="AlphaFoldDB" id="A0A9W8ALC8"/>
<dbReference type="PANTHER" id="PTHR12499:SF0">
    <property type="entry name" value="OPTIC ATROPHY 3 PROTEIN"/>
    <property type="match status" value="1"/>
</dbReference>
<evidence type="ECO:0000313" key="3">
    <source>
        <dbReference type="EMBL" id="KAJ1929276.1"/>
    </source>
</evidence>
<proteinExistence type="inferred from homology"/>
<dbReference type="Pfam" id="PF07047">
    <property type="entry name" value="OPA3"/>
    <property type="match status" value="1"/>
</dbReference>
<dbReference type="InterPro" id="IPR010754">
    <property type="entry name" value="OPA3-like"/>
</dbReference>
<dbReference type="GO" id="GO:0019216">
    <property type="term" value="P:regulation of lipid metabolic process"/>
    <property type="evidence" value="ECO:0007669"/>
    <property type="project" value="TreeGrafter"/>
</dbReference>
<evidence type="ECO:0000256" key="1">
    <source>
        <dbReference type="ARBA" id="ARBA00007584"/>
    </source>
</evidence>
<dbReference type="EMBL" id="JANBPT010000041">
    <property type="protein sequence ID" value="KAJ1929276.1"/>
    <property type="molecule type" value="Genomic_DNA"/>
</dbReference>
<evidence type="ECO:0000313" key="4">
    <source>
        <dbReference type="Proteomes" id="UP001150569"/>
    </source>
</evidence>
<sequence length="186" mass="21170">MSTIKFASLLIRTIAKPIANSIKTQAKNHPNFRKICIGMAQSGHRIEMNLKMRFFGYRKEHIRPLNDTKAIEMGANFLSEAIIFSVAGGVILFENQRSRNAARDRKTLVDESLARLETDNEALQGALTHHTALNTRLESEVADLRQDMTLIREVLDRHLSHEIENLHHDIAQRVPRSRSEPSLPVE</sequence>
<organism evidence="3 4">
    <name type="scientific">Tieghemiomyces parasiticus</name>
    <dbReference type="NCBI Taxonomy" id="78921"/>
    <lineage>
        <taxon>Eukaryota</taxon>
        <taxon>Fungi</taxon>
        <taxon>Fungi incertae sedis</taxon>
        <taxon>Zoopagomycota</taxon>
        <taxon>Kickxellomycotina</taxon>
        <taxon>Dimargaritomycetes</taxon>
        <taxon>Dimargaritales</taxon>
        <taxon>Dimargaritaceae</taxon>
        <taxon>Tieghemiomyces</taxon>
    </lineage>
</organism>
<dbReference type="GO" id="GO:0005739">
    <property type="term" value="C:mitochondrion"/>
    <property type="evidence" value="ECO:0007669"/>
    <property type="project" value="TreeGrafter"/>
</dbReference>
<keyword evidence="4" id="KW-1185">Reference proteome</keyword>
<dbReference type="Proteomes" id="UP001150569">
    <property type="component" value="Unassembled WGS sequence"/>
</dbReference>
<reference evidence="3" key="1">
    <citation type="submission" date="2022-07" db="EMBL/GenBank/DDBJ databases">
        <title>Phylogenomic reconstructions and comparative analyses of Kickxellomycotina fungi.</title>
        <authorList>
            <person name="Reynolds N.K."/>
            <person name="Stajich J.E."/>
            <person name="Barry K."/>
            <person name="Grigoriev I.V."/>
            <person name="Crous P."/>
            <person name="Smith M.E."/>
        </authorList>
    </citation>
    <scope>NUCLEOTIDE SEQUENCE</scope>
    <source>
        <strain evidence="3">RSA 861</strain>
    </source>
</reference>
<accession>A0A9W8ALC8</accession>
<comment type="similarity">
    <text evidence="1">Belongs to the OPA3 family.</text>
</comment>
<comment type="caution">
    <text evidence="3">The sequence shown here is derived from an EMBL/GenBank/DDBJ whole genome shotgun (WGS) entry which is preliminary data.</text>
</comment>
<evidence type="ECO:0008006" key="5">
    <source>
        <dbReference type="Google" id="ProtNLM"/>
    </source>
</evidence>
<evidence type="ECO:0000256" key="2">
    <source>
        <dbReference type="ARBA" id="ARBA00023054"/>
    </source>
</evidence>
<gene>
    <name evidence="3" type="ORF">IWQ60_001331</name>
</gene>
<dbReference type="PANTHER" id="PTHR12499">
    <property type="entry name" value="OPTIC ATROPHY 3 PROTEIN OPA3"/>
    <property type="match status" value="1"/>
</dbReference>
<name>A0A9W8ALC8_9FUNG</name>